<proteinExistence type="predicted"/>
<reference evidence="1 2" key="1">
    <citation type="submission" date="2019-03" db="EMBL/GenBank/DDBJ databases">
        <title>First draft genome of Liparis tanakae, snailfish: a comprehensive survey of snailfish specific genes.</title>
        <authorList>
            <person name="Kim W."/>
            <person name="Song I."/>
            <person name="Jeong J.-H."/>
            <person name="Kim D."/>
            <person name="Kim S."/>
            <person name="Ryu S."/>
            <person name="Song J.Y."/>
            <person name="Lee S.K."/>
        </authorList>
    </citation>
    <scope>NUCLEOTIDE SEQUENCE [LARGE SCALE GENOMIC DNA]</scope>
    <source>
        <tissue evidence="1">Muscle</tissue>
    </source>
</reference>
<comment type="caution">
    <text evidence="1">The sequence shown here is derived from an EMBL/GenBank/DDBJ whole genome shotgun (WGS) entry which is preliminary data.</text>
</comment>
<name>A0A4Z2EUN1_9TELE</name>
<keyword evidence="2" id="KW-1185">Reference proteome</keyword>
<dbReference type="AlphaFoldDB" id="A0A4Z2EUN1"/>
<protein>
    <submittedName>
        <fullName evidence="1">Uncharacterized protein</fullName>
    </submittedName>
</protein>
<sequence>MEESIQTPSLAYLSGGGLPPVELAVVGGVRRLEPRLQEDAAQGDGLDGRRALELILGQQPVVPDGAGQARGETWRLVDGGVGLHLFTDHRHILRLTLAHKHTHT</sequence>
<accession>A0A4Z2EUN1</accession>
<evidence type="ECO:0000313" key="1">
    <source>
        <dbReference type="EMBL" id="TNN32499.1"/>
    </source>
</evidence>
<dbReference type="Proteomes" id="UP000314294">
    <property type="component" value="Unassembled WGS sequence"/>
</dbReference>
<evidence type="ECO:0000313" key="2">
    <source>
        <dbReference type="Proteomes" id="UP000314294"/>
    </source>
</evidence>
<dbReference type="EMBL" id="SRLO01002660">
    <property type="protein sequence ID" value="TNN32499.1"/>
    <property type="molecule type" value="Genomic_DNA"/>
</dbReference>
<organism evidence="1 2">
    <name type="scientific">Liparis tanakae</name>
    <name type="common">Tanaka's snailfish</name>
    <dbReference type="NCBI Taxonomy" id="230148"/>
    <lineage>
        <taxon>Eukaryota</taxon>
        <taxon>Metazoa</taxon>
        <taxon>Chordata</taxon>
        <taxon>Craniata</taxon>
        <taxon>Vertebrata</taxon>
        <taxon>Euteleostomi</taxon>
        <taxon>Actinopterygii</taxon>
        <taxon>Neopterygii</taxon>
        <taxon>Teleostei</taxon>
        <taxon>Neoteleostei</taxon>
        <taxon>Acanthomorphata</taxon>
        <taxon>Eupercaria</taxon>
        <taxon>Perciformes</taxon>
        <taxon>Cottioidei</taxon>
        <taxon>Cottales</taxon>
        <taxon>Liparidae</taxon>
        <taxon>Liparis</taxon>
    </lineage>
</organism>
<gene>
    <name evidence="1" type="ORF">EYF80_057338</name>
</gene>